<comment type="similarity">
    <text evidence="1">Belongs to the CpoB family.</text>
</comment>
<dbReference type="InterPro" id="IPR014162">
    <property type="entry name" value="CpoB_C"/>
</dbReference>
<feature type="region of interest" description="Disordered" evidence="3">
    <location>
        <begin position="107"/>
        <end position="151"/>
    </location>
</feature>
<dbReference type="PROSITE" id="PS50005">
    <property type="entry name" value="TPR"/>
    <property type="match status" value="1"/>
</dbReference>
<dbReference type="Proteomes" id="UP000623419">
    <property type="component" value="Unassembled WGS sequence"/>
</dbReference>
<evidence type="ECO:0000313" key="6">
    <source>
        <dbReference type="Proteomes" id="UP000623419"/>
    </source>
</evidence>
<feature type="signal peptide" evidence="1">
    <location>
        <begin position="1"/>
        <end position="27"/>
    </location>
</feature>
<feature type="chain" id="PRO_5044946769" description="Cell division coordinator CpoB" evidence="1">
    <location>
        <begin position="28"/>
        <end position="279"/>
    </location>
</feature>
<organism evidence="5 6">
    <name type="scientific">Arenimonas soli</name>
    <dbReference type="NCBI Taxonomy" id="2269504"/>
    <lineage>
        <taxon>Bacteria</taxon>
        <taxon>Pseudomonadati</taxon>
        <taxon>Pseudomonadota</taxon>
        <taxon>Gammaproteobacteria</taxon>
        <taxon>Lysobacterales</taxon>
        <taxon>Lysobacteraceae</taxon>
        <taxon>Arenimonas</taxon>
    </lineage>
</organism>
<keyword evidence="1" id="KW-0131">Cell cycle</keyword>
<evidence type="ECO:0000256" key="3">
    <source>
        <dbReference type="SAM" id="MobiDB-lite"/>
    </source>
</evidence>
<keyword evidence="1" id="KW-0574">Periplasm</keyword>
<feature type="coiled-coil region" evidence="1">
    <location>
        <begin position="47"/>
        <end position="95"/>
    </location>
</feature>
<keyword evidence="1" id="KW-0175">Coiled coil</keyword>
<dbReference type="InterPro" id="IPR034706">
    <property type="entry name" value="CpoB"/>
</dbReference>
<keyword evidence="6" id="KW-1185">Reference proteome</keyword>
<dbReference type="InterPro" id="IPR011990">
    <property type="entry name" value="TPR-like_helical_dom_sf"/>
</dbReference>
<keyword evidence="1" id="KW-0732">Signal</keyword>
<dbReference type="EMBL" id="BMKC01000003">
    <property type="protein sequence ID" value="GGA85388.1"/>
    <property type="molecule type" value="Genomic_DNA"/>
</dbReference>
<dbReference type="SUPFAM" id="SSF48452">
    <property type="entry name" value="TPR-like"/>
    <property type="match status" value="1"/>
</dbReference>
<feature type="domain" description="YbgF trimerisation" evidence="4">
    <location>
        <begin position="31"/>
        <end position="108"/>
    </location>
</feature>
<feature type="repeat" description="TPR" evidence="2">
    <location>
        <begin position="191"/>
        <end position="224"/>
    </location>
</feature>
<proteinExistence type="inferred from homology"/>
<dbReference type="Pfam" id="PF13432">
    <property type="entry name" value="TPR_16"/>
    <property type="match status" value="1"/>
</dbReference>
<dbReference type="InterPro" id="IPR032519">
    <property type="entry name" value="YbgF_tri"/>
</dbReference>
<evidence type="ECO:0000259" key="4">
    <source>
        <dbReference type="Pfam" id="PF16331"/>
    </source>
</evidence>
<protein>
    <recommendedName>
        <fullName evidence="1">Cell division coordinator CpoB</fullName>
    </recommendedName>
</protein>
<keyword evidence="2" id="KW-0802">TPR repeat</keyword>
<evidence type="ECO:0000313" key="5">
    <source>
        <dbReference type="EMBL" id="GGA85388.1"/>
    </source>
</evidence>
<dbReference type="NCBIfam" id="TIGR02795">
    <property type="entry name" value="tol_pal_ybgF"/>
    <property type="match status" value="1"/>
</dbReference>
<dbReference type="Gene3D" id="1.20.5.110">
    <property type="match status" value="1"/>
</dbReference>
<dbReference type="InterPro" id="IPR019734">
    <property type="entry name" value="TPR_rpt"/>
</dbReference>
<reference evidence="6" key="1">
    <citation type="journal article" date="2019" name="Int. J. Syst. Evol. Microbiol.">
        <title>The Global Catalogue of Microorganisms (GCM) 10K type strain sequencing project: providing services to taxonomists for standard genome sequencing and annotation.</title>
        <authorList>
            <consortium name="The Broad Institute Genomics Platform"/>
            <consortium name="The Broad Institute Genome Sequencing Center for Infectious Disease"/>
            <person name="Wu L."/>
            <person name="Ma J."/>
        </authorList>
    </citation>
    <scope>NUCLEOTIDE SEQUENCE [LARGE SCALE GENOMIC DNA]</scope>
    <source>
        <strain evidence="6">CGMCC 1.15905</strain>
    </source>
</reference>
<dbReference type="RefSeq" id="WP_188664806.1">
    <property type="nucleotide sequence ID" value="NZ_BMKC01000003.1"/>
</dbReference>
<dbReference type="Pfam" id="PF16331">
    <property type="entry name" value="TolA_bind_tri"/>
    <property type="match status" value="1"/>
</dbReference>
<dbReference type="Pfam" id="PF13174">
    <property type="entry name" value="TPR_6"/>
    <property type="match status" value="1"/>
</dbReference>
<name>A0ABQ1HR35_9GAMM</name>
<comment type="caution">
    <text evidence="5">The sequence shown here is derived from an EMBL/GenBank/DDBJ whole genome shotgun (WGS) entry which is preliminary data.</text>
</comment>
<dbReference type="HAMAP" id="MF_02066">
    <property type="entry name" value="CpoB"/>
    <property type="match status" value="1"/>
</dbReference>
<comment type="subcellular location">
    <subcellularLocation>
        <location evidence="1">Periplasm</location>
    </subcellularLocation>
</comment>
<dbReference type="Gene3D" id="1.25.40.10">
    <property type="entry name" value="Tetratricopeptide repeat domain"/>
    <property type="match status" value="1"/>
</dbReference>
<comment type="function">
    <text evidence="1">Mediates coordination of peptidoglycan synthesis and outer membrane constriction during cell division.</text>
</comment>
<evidence type="ECO:0000256" key="1">
    <source>
        <dbReference type="HAMAP-Rule" id="MF_02066"/>
    </source>
</evidence>
<accession>A0ABQ1HR35</accession>
<gene>
    <name evidence="1" type="primary">cpoB</name>
    <name evidence="5" type="ORF">GCM10011521_24800</name>
</gene>
<keyword evidence="1" id="KW-0132">Cell division</keyword>
<sequence length="279" mass="29770" precursor="true">MARQHIVCVLAVVAALVAATSATPAQAQRLSLAERVTLLENQANAENRSAGQANLEAQNRITQLQAEVSGLRNQIETLTHEIEQLKQRNRDQYVDLDSRLQRLEGGAPVAATPNSPVAAPATPAAPAQADAAPVSASANAGADASAPADPAAEEAAYQAALDALVERFEADQSARQFEAFIRDYPASPLVPNAWYWLGESYYVTQNYDLALEAFQSLLAGYPGSRKEADALLKVGYCQVALGQRATGEDTLRDVSVRFPGSEAAAKAQSRLRTLALENR</sequence>
<evidence type="ECO:0000256" key="2">
    <source>
        <dbReference type="PROSITE-ProRule" id="PRU00339"/>
    </source>
</evidence>